<dbReference type="Proteomes" id="UP000783390">
    <property type="component" value="Unassembled WGS sequence"/>
</dbReference>
<dbReference type="InterPro" id="IPR003735">
    <property type="entry name" value="Metal_Tscrpt_repr"/>
</dbReference>
<evidence type="ECO:0000313" key="1">
    <source>
        <dbReference type="EMBL" id="MBP1890867.1"/>
    </source>
</evidence>
<organism evidence="1 2">
    <name type="scientific">Clostridium moniliforme</name>
    <dbReference type="NCBI Taxonomy" id="39489"/>
    <lineage>
        <taxon>Bacteria</taxon>
        <taxon>Bacillati</taxon>
        <taxon>Bacillota</taxon>
        <taxon>Clostridia</taxon>
        <taxon>Eubacteriales</taxon>
        <taxon>Clostridiaceae</taxon>
        <taxon>Clostridium</taxon>
    </lineage>
</organism>
<evidence type="ECO:0000313" key="2">
    <source>
        <dbReference type="Proteomes" id="UP000783390"/>
    </source>
</evidence>
<keyword evidence="2" id="KW-1185">Reference proteome</keyword>
<dbReference type="PANTHER" id="PTHR33677:SF3">
    <property type="entry name" value="COPPER-SENSING TRANSCRIPTIONAL REPRESSOR RICR"/>
    <property type="match status" value="1"/>
</dbReference>
<keyword evidence="1" id="KW-0238">DNA-binding</keyword>
<dbReference type="CDD" id="cd10148">
    <property type="entry name" value="CsoR-like_DUF156"/>
    <property type="match status" value="1"/>
</dbReference>
<dbReference type="RefSeq" id="WP_209797781.1">
    <property type="nucleotide sequence ID" value="NZ_JAGGJZ010000014.1"/>
</dbReference>
<protein>
    <submittedName>
        <fullName evidence="1">DNA-binding FrmR family transcriptional regulator</fullName>
    </submittedName>
</protein>
<comment type="caution">
    <text evidence="1">The sequence shown here is derived from an EMBL/GenBank/DDBJ whole genome shotgun (WGS) entry which is preliminary data.</text>
</comment>
<dbReference type="InterPro" id="IPR038390">
    <property type="entry name" value="Metal_Tscrpt_repr_sf"/>
</dbReference>
<sequence>MEENKDIINFDEHNKKLKKDIMNRLRRIEGQVKGIQGMMEKDACCGDVLVQVAAIRSAINNVGGLIIENYAINCLGFKEGSEEEKKIKVLVKKINSFVK</sequence>
<dbReference type="Pfam" id="PF02583">
    <property type="entry name" value="Trns_repr_metal"/>
    <property type="match status" value="1"/>
</dbReference>
<reference evidence="1 2" key="1">
    <citation type="submission" date="2021-03" db="EMBL/GenBank/DDBJ databases">
        <title>Genomic Encyclopedia of Type Strains, Phase IV (KMG-IV): sequencing the most valuable type-strain genomes for metagenomic binning, comparative biology and taxonomic classification.</title>
        <authorList>
            <person name="Goeker M."/>
        </authorList>
    </citation>
    <scope>NUCLEOTIDE SEQUENCE [LARGE SCALE GENOMIC DNA]</scope>
    <source>
        <strain evidence="1 2">DSM 3984</strain>
    </source>
</reference>
<dbReference type="GO" id="GO:0003677">
    <property type="term" value="F:DNA binding"/>
    <property type="evidence" value="ECO:0007669"/>
    <property type="project" value="UniProtKB-KW"/>
</dbReference>
<gene>
    <name evidence="1" type="ORF">J2Z53_002492</name>
</gene>
<name>A0ABS4F434_9CLOT</name>
<dbReference type="PANTHER" id="PTHR33677">
    <property type="entry name" value="TRANSCRIPTIONAL REPRESSOR FRMR-RELATED"/>
    <property type="match status" value="1"/>
</dbReference>
<dbReference type="EMBL" id="JAGGJZ010000014">
    <property type="protein sequence ID" value="MBP1890867.1"/>
    <property type="molecule type" value="Genomic_DNA"/>
</dbReference>
<accession>A0ABS4F434</accession>
<dbReference type="Gene3D" id="1.20.58.1000">
    <property type="entry name" value="Metal-sensitive repressor, helix protomer"/>
    <property type="match status" value="1"/>
</dbReference>
<proteinExistence type="predicted"/>